<evidence type="ECO:0000256" key="1">
    <source>
        <dbReference type="SAM" id="MobiDB-lite"/>
    </source>
</evidence>
<feature type="compositionally biased region" description="Basic and acidic residues" evidence="1">
    <location>
        <begin position="2325"/>
        <end position="2351"/>
    </location>
</feature>
<dbReference type="OrthoDB" id="1975981at2"/>
<evidence type="ECO:0000313" key="4">
    <source>
        <dbReference type="Proteomes" id="UP000294743"/>
    </source>
</evidence>
<name>A0A4R7ZCK8_9FIRM</name>
<evidence type="ECO:0000256" key="2">
    <source>
        <dbReference type="SAM" id="Phobius"/>
    </source>
</evidence>
<keyword evidence="2" id="KW-0812">Transmembrane</keyword>
<dbReference type="EMBL" id="SODD01000033">
    <property type="protein sequence ID" value="TDW14735.1"/>
    <property type="molecule type" value="Genomic_DNA"/>
</dbReference>
<proteinExistence type="predicted"/>
<feature type="transmembrane region" description="Helical" evidence="2">
    <location>
        <begin position="2363"/>
        <end position="2382"/>
    </location>
</feature>
<accession>A0A4R7ZCK8</accession>
<dbReference type="Gene3D" id="2.60.40.10">
    <property type="entry name" value="Immunoglobulins"/>
    <property type="match status" value="1"/>
</dbReference>
<dbReference type="RefSeq" id="WP_134170458.1">
    <property type="nucleotide sequence ID" value="NZ_SODD01000033.1"/>
</dbReference>
<dbReference type="InterPro" id="IPR036116">
    <property type="entry name" value="FN3_sf"/>
</dbReference>
<keyword evidence="4" id="KW-1185">Reference proteome</keyword>
<gene>
    <name evidence="3" type="ORF">EDD63_13318</name>
</gene>
<dbReference type="InterPro" id="IPR013783">
    <property type="entry name" value="Ig-like_fold"/>
</dbReference>
<dbReference type="SUPFAM" id="SSF49265">
    <property type="entry name" value="Fibronectin type III"/>
    <property type="match status" value="1"/>
</dbReference>
<comment type="caution">
    <text evidence="3">The sequence shown here is derived from an EMBL/GenBank/DDBJ whole genome shotgun (WGS) entry which is preliminary data.</text>
</comment>
<evidence type="ECO:0008006" key="5">
    <source>
        <dbReference type="Google" id="ProtNLM"/>
    </source>
</evidence>
<organism evidence="3 4">
    <name type="scientific">Breznakia blatticola</name>
    <dbReference type="NCBI Taxonomy" id="1754012"/>
    <lineage>
        <taxon>Bacteria</taxon>
        <taxon>Bacillati</taxon>
        <taxon>Bacillota</taxon>
        <taxon>Erysipelotrichia</taxon>
        <taxon>Erysipelotrichales</taxon>
        <taxon>Erysipelotrichaceae</taxon>
        <taxon>Breznakia</taxon>
    </lineage>
</organism>
<keyword evidence="2" id="KW-0472">Membrane</keyword>
<reference evidence="3 4" key="1">
    <citation type="submission" date="2019-03" db="EMBL/GenBank/DDBJ databases">
        <title>Genomic Encyclopedia of Type Strains, Phase IV (KMG-IV): sequencing the most valuable type-strain genomes for metagenomic binning, comparative biology and taxonomic classification.</title>
        <authorList>
            <person name="Goeker M."/>
        </authorList>
    </citation>
    <scope>NUCLEOTIDE SEQUENCE [LARGE SCALE GENOMIC DNA]</scope>
    <source>
        <strain evidence="3 4">DSM 28867</strain>
    </source>
</reference>
<feature type="region of interest" description="Disordered" evidence="1">
    <location>
        <begin position="2299"/>
        <end position="2356"/>
    </location>
</feature>
<protein>
    <recommendedName>
        <fullName evidence="5">Fibronectin type-III domain-containing protein</fullName>
    </recommendedName>
</protein>
<keyword evidence="2" id="KW-1133">Transmembrane helix</keyword>
<dbReference type="Proteomes" id="UP000294743">
    <property type="component" value="Unassembled WGS sequence"/>
</dbReference>
<evidence type="ECO:0000313" key="3">
    <source>
        <dbReference type="EMBL" id="TDW14735.1"/>
    </source>
</evidence>
<feature type="compositionally biased region" description="Basic and acidic residues" evidence="1">
    <location>
        <begin position="2299"/>
        <end position="2318"/>
    </location>
</feature>
<sequence length="2387" mass="264888">MKKITVVLLSVFIVLTSLQLPILPKDAKLTEYVTSTKENTTVYVDKDNGRFAILECHDEPHEDRLGTTIFEIEGKVYTYGSSDVALETMFEAPTIDDEGAIQSVWYVKQYQIVQSISFVESDDQKSYGVSIRYDAFENGVPLTNVKAMSIIPITYKDSQTLYFDDTEVKQATTFTDKIPTGFVSSDNDGSVYGQFSSCTSKVQIGSLAQMQNKQFAYATKDDSLEDAALAVTFEGALTETEPYISTIVGYTAKKEVKATEKIATQASSTENYQDTFVTKKGDVNDGVDLLGYLSGTDTKNTLGVKKKVRLGSGTVPDYSAEWVSKDTAPFGFPNVFTYWHENKSRRFLWDVLPGEKTGEVLLVANELFKINRFQNPNTIDAKDGLLWSNSDLNLYMNGEGSDSFATNFNSSELVNMPTSHVVSYSGSKEYNGQTVKLYDETDGRFFLPYYITNAIEKSNSKNQDAQKRLIGFGSDQKTAEETGTTQYYEGGAVGRGAASSFLTEYLGKPNRLFVSEAPYFLRTIQDGKPTVYDFFYQFAKNDSEKVFANTILPMDPDTYMYFRPITKLQVKNIVDIQSEKLTLTQDNVADIEANVGSLTIAGLKDSSQDILKDGLLLEREFSIQSQLPEGANPGSYYLKYKVVDTDENGVRTIVSRGSSSDLTKLSIAPTDLVKGTTYDVYVWLEKSSTTRSNEATRPIHFQASLDESEYSVKADIDASATTESKTLEITDVDGQAKTSFAPYEVVAFKGAKVKNTDTHKLQLRVKRDGTDIEVPYTYDVKSETYRFLMPKGNVTIYVEAISKSQRSISILGKENREYLTNATVSTNSVYANDTVTIDARVDYSDYYLDAVEVYERDYNFELEKTEETPVNVFTDTHIKSFGEESTISFTVPEGEKDFIIYVNVKKKPSYRVEIDLGDMDYIRSTNSAFELYGNKLIAKDVAPGQRIKLDVQSIQAYRGFTVGQLEGVDATNIKVDSQIQNRNVGYQASIAFTLPAYDKNQKEERTYTLPLYEKKLYESYEIDYLFSDHSIIYDLTEIYVRGKNLGQIKGEDGLDALEDETLKKQIQTIRIGGSSNIEENVSIDPSKAVVTEQGRQLKVALDEETKKEIAKTFDVQDDFGYLYITVGTHTVKYKVYTNEKLRYEPFSIVGITQEGKTHKIVLADSQQDLLEKTSGKELLITLKGSIQYNRETEIYELLEGQTLMNGVITYTAYGDSNITLQQDKDGILLAGESGELSTAGFQFFKSKDREFSLRLDKGVAYTTDGYDIEGKENIRLGWSGTEGLNQIKKVKVISGTAVELEDIVLLKGKIVFGGKMSIDVPFSSVPLAMVELQQLHMAVENGAMKVKGAIANGSAELSENSIPFMELSARAQANINTFERTYEFEASVDFNVFEFEGELALAPISSGALVPDTLDFYVGGSGIPVIPPNIMELTGGGGGFTGLKDTIDKNYKVYPPIVANIKASMAFFEVLNMKGQINAGPTEFSFDASPSFELGSIKFEPFNKLGGGLYLSEQAMELKYEVDAQIFKDTEFIRGGGKGSIGYDFVKKRPTFSGSLYARLQIPKINLGLFSVGPIKLLDINLGISSDNIHGKFKIIGIGFGVRYSWGNKKVSFFRSLLDNSPVHDQVIYDENHNAVGLMSFGTNVEVVDPQMPFAFMRMPQTEYTYDNVRDTEFLTINGTRDQVIVEYFDETSQSYVPYTLHFPRTTAASDTQPYTEEELSYAHVNALDVVSETEKSMMVNLDGNLSAKWKVRSKDGSSIAVTRLNAKPMEEISNFTYANKQVDFTLQNLDDTQSYSVDVYVDKDKNDISDEGIYVGNYEVDSTSIVDGKITGQIAVDLDSFASNLASGEYYVHGVLQGTYTESDNQQAKSVRQTEDGNYEQTNENARSVFSKIVDQTNTITFTNANMPSPVEEFVFEDHGSDTFKATWKASSNANNEAASYEIRVLDEDGNQVYRKEGSIDGSDVALNDAPVIYTIDASASNDDTYEAVLSGLEGGKSYKLQITPFVTVKSKALGKEVSISGTSYVSEIKQLRKATYPTLDVQFANATTFNSAADDLTVLSTGTYDLHIQSDQDCSYEVRINDASVINSTTSEASFTTSVSHEADTSYAQVVVVATNAYGDSSFYSYISQVDNQAPNLFVDTEDGVITTDEEGNFTVTGTTEAGLFMHMNLATASEQTADAEGNFTLVGCLPENQEEAMITITSRDLAGNSTDAMIQVKRAKEEVTFYTIQATAGQHGSISPSGEVLVEAGMNASFSFSADTDYEIAKVIVDGVDVGVVESYSFTDVSADHTIEVEFKEVEKTPEIKDPEETPKDPEGETPTNPDDKQPEKEVVETLPATKDDDKQKESHTSTVQAQDTSQVQWWLLVLGLSMMVWVYTFYRRQRR</sequence>